<dbReference type="EMBL" id="AEYP01042470">
    <property type="status" value="NOT_ANNOTATED_CDS"/>
    <property type="molecule type" value="Genomic_DNA"/>
</dbReference>
<dbReference type="EMBL" id="AEYP01042468">
    <property type="status" value="NOT_ANNOTATED_CDS"/>
    <property type="molecule type" value="Genomic_DNA"/>
</dbReference>
<dbReference type="HOGENOM" id="CLU_1408324_0_0_1"/>
<dbReference type="EMBL" id="AEYP01042467">
    <property type="status" value="NOT_ANNOTATED_CDS"/>
    <property type="molecule type" value="Genomic_DNA"/>
</dbReference>
<evidence type="ECO:0000313" key="2">
    <source>
        <dbReference type="Ensembl" id="ENSMPUP00000012529.1"/>
    </source>
</evidence>
<feature type="compositionally biased region" description="Basic residues" evidence="1">
    <location>
        <begin position="123"/>
        <end position="132"/>
    </location>
</feature>
<organism evidence="2">
    <name type="scientific">Mustela putorius furo</name>
    <name type="common">European domestic ferret</name>
    <name type="synonym">Mustela furo</name>
    <dbReference type="NCBI Taxonomy" id="9669"/>
    <lineage>
        <taxon>Eukaryota</taxon>
        <taxon>Metazoa</taxon>
        <taxon>Chordata</taxon>
        <taxon>Craniata</taxon>
        <taxon>Vertebrata</taxon>
        <taxon>Euteleostomi</taxon>
        <taxon>Mammalia</taxon>
        <taxon>Eutheria</taxon>
        <taxon>Laurasiatheria</taxon>
        <taxon>Carnivora</taxon>
        <taxon>Caniformia</taxon>
        <taxon>Musteloidea</taxon>
        <taxon>Mustelidae</taxon>
        <taxon>Mustelinae</taxon>
        <taxon>Mustela</taxon>
    </lineage>
</organism>
<feature type="region of interest" description="Disordered" evidence="1">
    <location>
        <begin position="59"/>
        <end position="167"/>
    </location>
</feature>
<dbReference type="EMBL" id="AEYP01042466">
    <property type="status" value="NOT_ANNOTATED_CDS"/>
    <property type="molecule type" value="Genomic_DNA"/>
</dbReference>
<dbReference type="AlphaFoldDB" id="M3YMH2"/>
<dbReference type="EMBL" id="AEYP01042469">
    <property type="status" value="NOT_ANNOTATED_CDS"/>
    <property type="molecule type" value="Genomic_DNA"/>
</dbReference>
<dbReference type="EMBL" id="AEYP01042465">
    <property type="status" value="NOT_ANNOTATED_CDS"/>
    <property type="molecule type" value="Genomic_DNA"/>
</dbReference>
<accession>M3YMH2</accession>
<protein>
    <submittedName>
        <fullName evidence="2">Uncharacterized protein</fullName>
    </submittedName>
</protein>
<reference evidence="2" key="1">
    <citation type="submission" date="2024-06" db="UniProtKB">
        <authorList>
            <consortium name="Ensembl"/>
        </authorList>
    </citation>
    <scope>IDENTIFICATION</scope>
</reference>
<name>M3YMH2_MUSPF</name>
<sequence length="193" mass="21216">MLRPHCCLASRAKPMAWPPLCFSQRTRAGWERTLGSGGYQTTRWGMRWEGERQVALGGGEGEREYIKERGRSQDIRGPSGRSPGEQGEKSPWKLGPDPAPTPRRFRRQIGSQDGLDAIPPTTSRRRQLRAPHLHPSSPQPSTHRSPSEAPPSGSGDLGHGLMTPNGSWLLCDHTRLSPGAVRPRAPHLSSPCL</sequence>
<dbReference type="InParanoid" id="M3YMH2"/>
<proteinExistence type="predicted"/>
<feature type="compositionally biased region" description="Basic and acidic residues" evidence="1">
    <location>
        <begin position="60"/>
        <end position="74"/>
    </location>
</feature>
<dbReference type="Ensembl" id="ENSMPUT00000012731.1">
    <property type="protein sequence ID" value="ENSMPUP00000012529.1"/>
    <property type="gene ID" value="ENSMPUG00000012623.1"/>
</dbReference>
<evidence type="ECO:0000256" key="1">
    <source>
        <dbReference type="SAM" id="MobiDB-lite"/>
    </source>
</evidence>